<evidence type="ECO:0000256" key="3">
    <source>
        <dbReference type="ARBA" id="ARBA00022475"/>
    </source>
</evidence>
<dbReference type="RefSeq" id="WP_152572405.1">
    <property type="nucleotide sequence ID" value="NZ_VIKU02000001.1"/>
</dbReference>
<dbReference type="FunFam" id="3.40.50.300:FF:000221">
    <property type="entry name" value="Multidrug ABC transporter ATP-binding protein"/>
    <property type="match status" value="1"/>
</dbReference>
<dbReference type="SUPFAM" id="SSF90123">
    <property type="entry name" value="ABC transporter transmembrane region"/>
    <property type="match status" value="1"/>
</dbReference>
<dbReference type="SMART" id="SM00382">
    <property type="entry name" value="AAA"/>
    <property type="match status" value="1"/>
</dbReference>
<feature type="transmembrane region" description="Helical" evidence="9">
    <location>
        <begin position="248"/>
        <end position="269"/>
    </location>
</feature>
<dbReference type="SUPFAM" id="SSF52540">
    <property type="entry name" value="P-loop containing nucleoside triphosphate hydrolases"/>
    <property type="match status" value="1"/>
</dbReference>
<feature type="transmembrane region" description="Helical" evidence="9">
    <location>
        <begin position="281"/>
        <end position="308"/>
    </location>
</feature>
<keyword evidence="6 12" id="KW-0067">ATP-binding</keyword>
<dbReference type="CDD" id="cd18541">
    <property type="entry name" value="ABC_6TM_TmrB_like"/>
    <property type="match status" value="1"/>
</dbReference>
<dbReference type="PROSITE" id="PS50893">
    <property type="entry name" value="ABC_TRANSPORTER_2"/>
    <property type="match status" value="1"/>
</dbReference>
<feature type="transmembrane region" description="Helical" evidence="9">
    <location>
        <begin position="14"/>
        <end position="35"/>
    </location>
</feature>
<name>A0A967API4_9FLAO</name>
<reference evidence="12" key="1">
    <citation type="submission" date="2019-07" db="EMBL/GenBank/DDBJ databases">
        <authorList>
            <person name="De-Chao Zhang Q."/>
        </authorList>
    </citation>
    <scope>NUCLEOTIDE SEQUENCE</scope>
    <source>
        <strain evidence="12">TP-CH-4</strain>
    </source>
</reference>
<keyword evidence="7 9" id="KW-1133">Transmembrane helix</keyword>
<feature type="transmembrane region" description="Helical" evidence="9">
    <location>
        <begin position="166"/>
        <end position="184"/>
    </location>
</feature>
<dbReference type="PANTHER" id="PTHR43394:SF1">
    <property type="entry name" value="ATP-BINDING CASSETTE SUB-FAMILY B MEMBER 10, MITOCHONDRIAL"/>
    <property type="match status" value="1"/>
</dbReference>
<dbReference type="GO" id="GO:0015421">
    <property type="term" value="F:ABC-type oligopeptide transporter activity"/>
    <property type="evidence" value="ECO:0007669"/>
    <property type="project" value="TreeGrafter"/>
</dbReference>
<dbReference type="PANTHER" id="PTHR43394">
    <property type="entry name" value="ATP-DEPENDENT PERMEASE MDL1, MITOCHONDRIAL"/>
    <property type="match status" value="1"/>
</dbReference>
<dbReference type="AlphaFoldDB" id="A0A967API4"/>
<comment type="caution">
    <text evidence="12">The sequence shown here is derived from an EMBL/GenBank/DDBJ whole genome shotgun (WGS) entry which is preliminary data.</text>
</comment>
<feature type="transmembrane region" description="Helical" evidence="9">
    <location>
        <begin position="136"/>
        <end position="160"/>
    </location>
</feature>
<keyword evidence="5" id="KW-0547">Nucleotide-binding</keyword>
<evidence type="ECO:0000256" key="4">
    <source>
        <dbReference type="ARBA" id="ARBA00022692"/>
    </source>
</evidence>
<sequence>MKELKYLNKYFKKYWLKLLLGVIITIIARIFSLVMPSYVKKSIEVIEDFSADQLLEQEARGLLLEYILIILATALLSGLFTFLMRQTIINVSRYIEYDLKNEVFDHYQYLNLNFYKKNRTGDLMNRISEDINQVRLYAGPAIMYGMNALTLFACLIPLMFIKAPTIALYTIAPFPILSFLIYNISKIIHKRSTKVQEFLSRLSTFTQESFSGVAVIKAYGLEPKIHDDVETLASEGKSKSVDLAKVDAWFFPLMILLIGVSNIFVIYIGGKQYMNGEIDSIGIIAEFILYVNMLTWPVAIVGWLTSIVQRAEASQKRINEFLKEEPEIRNEVDESTPIEGKIEFRNVSFTYEDTEITALKNLSFTVHPGETVAILGKTGSGKSTVLELIARLYDVSGGEILIDDVPIKNLNLFSLREAIGTVPQDAFLFSDSISNNIKFGKNNATDEEVVTVAKNAVVHENIIGFSKQYDTVLGERGITLSGGQKQRVSIARALLKDPRIYLFDDCLSAVDTETEEEILNNLKQASQNRTTLIVSHRVSSAKNADKILVLEDGQLIQQGTHEELNAIEGYYKELYLNQLSEKEN</sequence>
<dbReference type="Gene3D" id="1.20.1560.10">
    <property type="entry name" value="ABC transporter type 1, transmembrane domain"/>
    <property type="match status" value="1"/>
</dbReference>
<dbReference type="InterPro" id="IPR003593">
    <property type="entry name" value="AAA+_ATPase"/>
</dbReference>
<dbReference type="InterPro" id="IPR027417">
    <property type="entry name" value="P-loop_NTPase"/>
</dbReference>
<dbReference type="InterPro" id="IPR039421">
    <property type="entry name" value="Type_1_exporter"/>
</dbReference>
<feature type="domain" description="ABC transporter" evidence="10">
    <location>
        <begin position="342"/>
        <end position="577"/>
    </location>
</feature>
<evidence type="ECO:0000256" key="8">
    <source>
        <dbReference type="ARBA" id="ARBA00023136"/>
    </source>
</evidence>
<dbReference type="Pfam" id="PF00664">
    <property type="entry name" value="ABC_membrane"/>
    <property type="match status" value="1"/>
</dbReference>
<evidence type="ECO:0000256" key="7">
    <source>
        <dbReference type="ARBA" id="ARBA00022989"/>
    </source>
</evidence>
<dbReference type="PROSITE" id="PS00211">
    <property type="entry name" value="ABC_TRANSPORTER_1"/>
    <property type="match status" value="1"/>
</dbReference>
<accession>A0A967API4</accession>
<dbReference type="InterPro" id="IPR017871">
    <property type="entry name" value="ABC_transporter-like_CS"/>
</dbReference>
<proteinExistence type="predicted"/>
<keyword evidence="8 9" id="KW-0472">Membrane</keyword>
<evidence type="ECO:0000256" key="9">
    <source>
        <dbReference type="SAM" id="Phobius"/>
    </source>
</evidence>
<dbReference type="GO" id="GO:0005524">
    <property type="term" value="F:ATP binding"/>
    <property type="evidence" value="ECO:0007669"/>
    <property type="project" value="UniProtKB-KW"/>
</dbReference>
<reference evidence="12" key="2">
    <citation type="submission" date="2020-03" db="EMBL/GenBank/DDBJ databases">
        <title>Flavobacteriaceae bacterium strain TP-CH-4, a member of the family Flavobacteriaceae isolated from a deep-sea seamount.</title>
        <authorList>
            <person name="Zhang D.-C."/>
        </authorList>
    </citation>
    <scope>NUCLEOTIDE SEQUENCE</scope>
    <source>
        <strain evidence="12">TP-CH-4</strain>
    </source>
</reference>
<dbReference type="GO" id="GO:0005886">
    <property type="term" value="C:plasma membrane"/>
    <property type="evidence" value="ECO:0007669"/>
    <property type="project" value="UniProtKB-SubCell"/>
</dbReference>
<evidence type="ECO:0000259" key="10">
    <source>
        <dbReference type="PROSITE" id="PS50893"/>
    </source>
</evidence>
<keyword evidence="4 9" id="KW-0812">Transmembrane</keyword>
<comment type="subcellular location">
    <subcellularLocation>
        <location evidence="1">Cell membrane</location>
        <topology evidence="1">Multi-pass membrane protein</topology>
    </subcellularLocation>
</comment>
<evidence type="ECO:0000256" key="5">
    <source>
        <dbReference type="ARBA" id="ARBA00022741"/>
    </source>
</evidence>
<feature type="domain" description="ABC transmembrane type-1" evidence="11">
    <location>
        <begin position="19"/>
        <end position="310"/>
    </location>
</feature>
<protein>
    <submittedName>
        <fullName evidence="12">ABC transporter ATP-binding protein</fullName>
    </submittedName>
</protein>
<keyword evidence="2" id="KW-0813">Transport</keyword>
<dbReference type="InterPro" id="IPR011527">
    <property type="entry name" value="ABC1_TM_dom"/>
</dbReference>
<dbReference type="EMBL" id="VIKU02000001">
    <property type="protein sequence ID" value="NHF57879.1"/>
    <property type="molecule type" value="Genomic_DNA"/>
</dbReference>
<evidence type="ECO:0000313" key="13">
    <source>
        <dbReference type="Proteomes" id="UP000707206"/>
    </source>
</evidence>
<gene>
    <name evidence="12" type="ORF">FK220_000900</name>
</gene>
<feature type="transmembrane region" description="Helical" evidence="9">
    <location>
        <begin position="63"/>
        <end position="83"/>
    </location>
</feature>
<dbReference type="Proteomes" id="UP000707206">
    <property type="component" value="Unassembled WGS sequence"/>
</dbReference>
<dbReference type="InterPro" id="IPR003439">
    <property type="entry name" value="ABC_transporter-like_ATP-bd"/>
</dbReference>
<dbReference type="PROSITE" id="PS50929">
    <property type="entry name" value="ABC_TM1F"/>
    <property type="match status" value="1"/>
</dbReference>
<evidence type="ECO:0000313" key="12">
    <source>
        <dbReference type="EMBL" id="NHF57879.1"/>
    </source>
</evidence>
<organism evidence="12 13">
    <name type="scientific">Pelagihabitans pacificus</name>
    <dbReference type="NCBI Taxonomy" id="2696054"/>
    <lineage>
        <taxon>Bacteria</taxon>
        <taxon>Pseudomonadati</taxon>
        <taxon>Bacteroidota</taxon>
        <taxon>Flavobacteriia</taxon>
        <taxon>Flavobacteriales</taxon>
        <taxon>Flavobacteriaceae</taxon>
        <taxon>Pelagihabitans</taxon>
    </lineage>
</organism>
<keyword evidence="3" id="KW-1003">Cell membrane</keyword>
<dbReference type="Gene3D" id="3.40.50.300">
    <property type="entry name" value="P-loop containing nucleotide triphosphate hydrolases"/>
    <property type="match status" value="1"/>
</dbReference>
<dbReference type="GO" id="GO:0016887">
    <property type="term" value="F:ATP hydrolysis activity"/>
    <property type="evidence" value="ECO:0007669"/>
    <property type="project" value="InterPro"/>
</dbReference>
<keyword evidence="13" id="KW-1185">Reference proteome</keyword>
<evidence type="ECO:0000259" key="11">
    <source>
        <dbReference type="PROSITE" id="PS50929"/>
    </source>
</evidence>
<evidence type="ECO:0000256" key="1">
    <source>
        <dbReference type="ARBA" id="ARBA00004651"/>
    </source>
</evidence>
<dbReference type="InterPro" id="IPR036640">
    <property type="entry name" value="ABC1_TM_sf"/>
</dbReference>
<evidence type="ECO:0000256" key="6">
    <source>
        <dbReference type="ARBA" id="ARBA00022840"/>
    </source>
</evidence>
<evidence type="ECO:0000256" key="2">
    <source>
        <dbReference type="ARBA" id="ARBA00022448"/>
    </source>
</evidence>
<dbReference type="Pfam" id="PF00005">
    <property type="entry name" value="ABC_tran"/>
    <property type="match status" value="1"/>
</dbReference>